<dbReference type="GO" id="GO:0043171">
    <property type="term" value="P:peptide catabolic process"/>
    <property type="evidence" value="ECO:0007669"/>
    <property type="project" value="TreeGrafter"/>
</dbReference>
<reference evidence="3 4" key="2">
    <citation type="submission" date="2018-11" db="EMBL/GenBank/DDBJ databases">
        <authorList>
            <consortium name="Pathogen Informatics"/>
        </authorList>
    </citation>
    <scope>NUCLEOTIDE SEQUENCE [LARGE SCALE GENOMIC DNA]</scope>
    <source>
        <strain evidence="3 4">MHpl1</strain>
    </source>
</reference>
<dbReference type="STRING" id="6290.A0A0N4VZS9"/>
<organism evidence="5">
    <name type="scientific">Haemonchus placei</name>
    <name type="common">Barber's pole worm</name>
    <dbReference type="NCBI Taxonomy" id="6290"/>
    <lineage>
        <taxon>Eukaryota</taxon>
        <taxon>Metazoa</taxon>
        <taxon>Ecdysozoa</taxon>
        <taxon>Nematoda</taxon>
        <taxon>Chromadorea</taxon>
        <taxon>Rhabditida</taxon>
        <taxon>Rhabditina</taxon>
        <taxon>Rhabditomorpha</taxon>
        <taxon>Strongyloidea</taxon>
        <taxon>Trichostrongylidae</taxon>
        <taxon>Haemonchus</taxon>
    </lineage>
</organism>
<dbReference type="Pfam" id="PF11838">
    <property type="entry name" value="ERAP1_C"/>
    <property type="match status" value="1"/>
</dbReference>
<dbReference type="InterPro" id="IPR050344">
    <property type="entry name" value="Peptidase_M1_aminopeptidases"/>
</dbReference>
<dbReference type="Proteomes" id="UP000268014">
    <property type="component" value="Unassembled WGS sequence"/>
</dbReference>
<dbReference type="GO" id="GO:0042277">
    <property type="term" value="F:peptide binding"/>
    <property type="evidence" value="ECO:0007669"/>
    <property type="project" value="TreeGrafter"/>
</dbReference>
<accession>A0A0N4VZS9</accession>
<dbReference type="PANTHER" id="PTHR11533">
    <property type="entry name" value="PROTEASE M1 ZINC METALLOPROTEASE"/>
    <property type="match status" value="1"/>
</dbReference>
<evidence type="ECO:0000313" key="5">
    <source>
        <dbReference type="WBParaSite" id="HPLM_0000280301-mRNA-1"/>
    </source>
</evidence>
<protein>
    <submittedName>
        <fullName evidence="5">ERAP1_C domain-containing protein</fullName>
    </submittedName>
</protein>
<dbReference type="GO" id="GO:0005615">
    <property type="term" value="C:extracellular space"/>
    <property type="evidence" value="ECO:0007669"/>
    <property type="project" value="TreeGrafter"/>
</dbReference>
<dbReference type="GO" id="GO:0070006">
    <property type="term" value="F:metalloaminopeptidase activity"/>
    <property type="evidence" value="ECO:0007669"/>
    <property type="project" value="TreeGrafter"/>
</dbReference>
<dbReference type="InterPro" id="IPR024571">
    <property type="entry name" value="ERAP1-like_C_dom"/>
</dbReference>
<comment type="similarity">
    <text evidence="1">Belongs to the peptidase M1 family.</text>
</comment>
<dbReference type="GO" id="GO:0008270">
    <property type="term" value="F:zinc ion binding"/>
    <property type="evidence" value="ECO:0007669"/>
    <property type="project" value="TreeGrafter"/>
</dbReference>
<evidence type="ECO:0000256" key="1">
    <source>
        <dbReference type="ARBA" id="ARBA00010136"/>
    </source>
</evidence>
<keyword evidence="4" id="KW-1185">Reference proteome</keyword>
<dbReference type="Gene3D" id="1.25.50.20">
    <property type="match status" value="1"/>
</dbReference>
<name>A0A0N4VZS9_HAEPC</name>
<dbReference type="EMBL" id="UZAF01006823">
    <property type="protein sequence ID" value="VDO16900.1"/>
    <property type="molecule type" value="Genomic_DNA"/>
</dbReference>
<dbReference type="GO" id="GO:0006508">
    <property type="term" value="P:proteolysis"/>
    <property type="evidence" value="ECO:0007669"/>
    <property type="project" value="TreeGrafter"/>
</dbReference>
<proteinExistence type="inferred from homology"/>
<feature type="domain" description="ERAP1-like C-terminal" evidence="2">
    <location>
        <begin position="14"/>
        <end position="84"/>
    </location>
</feature>
<dbReference type="AlphaFoldDB" id="A0A0N4VZS9"/>
<evidence type="ECO:0000259" key="2">
    <source>
        <dbReference type="Pfam" id="PF11838"/>
    </source>
</evidence>
<reference evidence="5" key="1">
    <citation type="submission" date="2017-02" db="UniProtKB">
        <authorList>
            <consortium name="WormBaseParasite"/>
        </authorList>
    </citation>
    <scope>IDENTIFICATION</scope>
</reference>
<dbReference type="GO" id="GO:0016020">
    <property type="term" value="C:membrane"/>
    <property type="evidence" value="ECO:0007669"/>
    <property type="project" value="TreeGrafter"/>
</dbReference>
<sequence length="122" mass="14190">KPLYLHVSNPDTSIVVNADRHGFYRQNYDAKGWRKIIKQLKKNHKAYSARTRNAIIGDAFAAALIDELEYATVFKLLEYAKNEEVFFESHSTVINRVFTDVYFGLSRNICHGQRQYLVFMPS</sequence>
<dbReference type="PANTHER" id="PTHR11533:SF299">
    <property type="entry name" value="AMINOPEPTIDASE"/>
    <property type="match status" value="1"/>
</dbReference>
<evidence type="ECO:0000313" key="4">
    <source>
        <dbReference type="Proteomes" id="UP000268014"/>
    </source>
</evidence>
<dbReference type="GO" id="GO:0005737">
    <property type="term" value="C:cytoplasm"/>
    <property type="evidence" value="ECO:0007669"/>
    <property type="project" value="TreeGrafter"/>
</dbReference>
<dbReference type="OrthoDB" id="5855716at2759"/>
<dbReference type="WBParaSite" id="HPLM_0000280301-mRNA-1">
    <property type="protein sequence ID" value="HPLM_0000280301-mRNA-1"/>
    <property type="gene ID" value="HPLM_0000280301"/>
</dbReference>
<evidence type="ECO:0000313" key="3">
    <source>
        <dbReference type="EMBL" id="VDO16900.1"/>
    </source>
</evidence>
<gene>
    <name evidence="3" type="ORF">HPLM_LOCUS2797</name>
</gene>